<keyword evidence="3" id="KW-0675">Receptor</keyword>
<evidence type="ECO:0000313" key="3">
    <source>
        <dbReference type="EMBL" id="MBB4649719.1"/>
    </source>
</evidence>
<dbReference type="Pfam" id="PF03401">
    <property type="entry name" value="TctC"/>
    <property type="match status" value="1"/>
</dbReference>
<proteinExistence type="inferred from homology"/>
<feature type="chain" id="PRO_5046107529" evidence="2">
    <location>
        <begin position="24"/>
        <end position="325"/>
    </location>
</feature>
<dbReference type="PANTHER" id="PTHR42928">
    <property type="entry name" value="TRICARBOXYLATE-BINDING PROTEIN"/>
    <property type="match status" value="1"/>
</dbReference>
<dbReference type="PIRSF" id="PIRSF017082">
    <property type="entry name" value="YflP"/>
    <property type="match status" value="1"/>
</dbReference>
<keyword evidence="4" id="KW-1185">Reference proteome</keyword>
<name>A0ABR6KYW8_9HYPH</name>
<dbReference type="EMBL" id="JACHOT010000001">
    <property type="protein sequence ID" value="MBB4649719.1"/>
    <property type="molecule type" value="Genomic_DNA"/>
</dbReference>
<sequence length="325" mass="33768">MKRLLASLTAAATLAVFPLAANAQTYPERTITVVVPFSAGGPTDTVTRLVAESMSKDLGQQVIVENVGGAGGTLGAGRVASADPDGYTLLLHHIGMATSATLYRKLAYDTLNAFEYVGLVTEVPMTIVAKKDLAPTDLKGLVEYAKANKDTVTVANAGIGAASHLCGMLFMSAIGTPLVTVPYKGTGPAMTDLLGGQVDIMCDQTTNTTKQIQGGTIKAYAVTSPARLDVLKDVPTTKEGGLDGMEVGIWHGLYAPKGTPAEVTERLSKSLQAALKDPNVVARFAELGTVPSPEADATPAALKAKLEGEIARWKPIIEAAGQFAD</sequence>
<dbReference type="Proteomes" id="UP000539538">
    <property type="component" value="Unassembled WGS sequence"/>
</dbReference>
<comment type="caution">
    <text evidence="3">The sequence shown here is derived from an EMBL/GenBank/DDBJ whole genome shotgun (WGS) entry which is preliminary data.</text>
</comment>
<reference evidence="3 4" key="1">
    <citation type="submission" date="2020-08" db="EMBL/GenBank/DDBJ databases">
        <title>Genomic Encyclopedia of Type Strains, Phase IV (KMG-IV): sequencing the most valuable type-strain genomes for metagenomic binning, comparative biology and taxonomic classification.</title>
        <authorList>
            <person name="Goeker M."/>
        </authorList>
    </citation>
    <scope>NUCLEOTIDE SEQUENCE [LARGE SCALE GENOMIC DNA]</scope>
    <source>
        <strain evidence="3 4">DSM 7050</strain>
    </source>
</reference>
<dbReference type="InterPro" id="IPR005064">
    <property type="entry name" value="BUG"/>
</dbReference>
<gene>
    <name evidence="3" type="ORF">GGQ99_001441</name>
</gene>
<comment type="similarity">
    <text evidence="1">Belongs to the UPF0065 (bug) family.</text>
</comment>
<dbReference type="PANTHER" id="PTHR42928:SF5">
    <property type="entry name" value="BLR1237 PROTEIN"/>
    <property type="match status" value="1"/>
</dbReference>
<dbReference type="Gene3D" id="3.40.190.10">
    <property type="entry name" value="Periplasmic binding protein-like II"/>
    <property type="match status" value="1"/>
</dbReference>
<dbReference type="InterPro" id="IPR042100">
    <property type="entry name" value="Bug_dom1"/>
</dbReference>
<keyword evidence="2" id="KW-0732">Signal</keyword>
<dbReference type="RefSeq" id="WP_108608369.1">
    <property type="nucleotide sequence ID" value="NZ_BAAAVZ010000003.1"/>
</dbReference>
<protein>
    <submittedName>
        <fullName evidence="3">Tripartite-type tricarboxylate transporter receptor subunit TctC</fullName>
    </submittedName>
</protein>
<evidence type="ECO:0000256" key="1">
    <source>
        <dbReference type="ARBA" id="ARBA00006987"/>
    </source>
</evidence>
<dbReference type="Gene3D" id="3.40.190.150">
    <property type="entry name" value="Bordetella uptake gene, domain 1"/>
    <property type="match status" value="1"/>
</dbReference>
<organism evidence="3 4">
    <name type="scientific">Aminobacter niigataensis</name>
    <dbReference type="NCBI Taxonomy" id="83265"/>
    <lineage>
        <taxon>Bacteria</taxon>
        <taxon>Pseudomonadati</taxon>
        <taxon>Pseudomonadota</taxon>
        <taxon>Alphaproteobacteria</taxon>
        <taxon>Hyphomicrobiales</taxon>
        <taxon>Phyllobacteriaceae</taxon>
        <taxon>Aminobacter</taxon>
    </lineage>
</organism>
<accession>A0ABR6KYW8</accession>
<feature type="signal peptide" evidence="2">
    <location>
        <begin position="1"/>
        <end position="23"/>
    </location>
</feature>
<evidence type="ECO:0000256" key="2">
    <source>
        <dbReference type="SAM" id="SignalP"/>
    </source>
</evidence>
<evidence type="ECO:0000313" key="4">
    <source>
        <dbReference type="Proteomes" id="UP000539538"/>
    </source>
</evidence>
<dbReference type="SUPFAM" id="SSF53850">
    <property type="entry name" value="Periplasmic binding protein-like II"/>
    <property type="match status" value="1"/>
</dbReference>